<dbReference type="PANTHER" id="PTHR11133:SF22">
    <property type="entry name" value="ALPHA-AMINOADIPIC SEMIALDEHYDE SYNTHASE, MITOCHONDRIAL"/>
    <property type="match status" value="1"/>
</dbReference>
<dbReference type="Pfam" id="PF05222">
    <property type="entry name" value="AlaDh_PNT_N"/>
    <property type="match status" value="1"/>
</dbReference>
<dbReference type="InterPro" id="IPR007886">
    <property type="entry name" value="AlaDH/PNT_N"/>
</dbReference>
<dbReference type="PANTHER" id="PTHR11133">
    <property type="entry name" value="SACCHAROPINE DEHYDROGENASE"/>
    <property type="match status" value="1"/>
</dbReference>
<gene>
    <name evidence="3" type="ORF">FSB_LOCUS5350</name>
</gene>
<organism evidence="3">
    <name type="scientific">Fagus sylvatica</name>
    <name type="common">Beechnut</name>
    <dbReference type="NCBI Taxonomy" id="28930"/>
    <lineage>
        <taxon>Eukaryota</taxon>
        <taxon>Viridiplantae</taxon>
        <taxon>Streptophyta</taxon>
        <taxon>Embryophyta</taxon>
        <taxon>Tracheophyta</taxon>
        <taxon>Spermatophyta</taxon>
        <taxon>Magnoliopsida</taxon>
        <taxon>eudicotyledons</taxon>
        <taxon>Gunneridae</taxon>
        <taxon>Pentapetalae</taxon>
        <taxon>rosids</taxon>
        <taxon>fabids</taxon>
        <taxon>Fagales</taxon>
        <taxon>Fagaceae</taxon>
        <taxon>Fagus</taxon>
    </lineage>
</organism>
<feature type="domain" description="Alanine dehydrogenase/pyridine nucleotide transhydrogenase N-terminal" evidence="2">
    <location>
        <begin position="8"/>
        <end position="141"/>
    </location>
</feature>
<dbReference type="EMBL" id="OIVN01000273">
    <property type="protein sequence ID" value="SPC77468.1"/>
    <property type="molecule type" value="Genomic_DNA"/>
</dbReference>
<dbReference type="GO" id="GO:0005737">
    <property type="term" value="C:cytoplasm"/>
    <property type="evidence" value="ECO:0007669"/>
    <property type="project" value="TreeGrafter"/>
</dbReference>
<accession>A0A2N9ERL7</accession>
<name>A0A2N9ERL7_FAGSY</name>
<reference evidence="3" key="1">
    <citation type="submission" date="2018-02" db="EMBL/GenBank/DDBJ databases">
        <authorList>
            <person name="Cohen D.B."/>
            <person name="Kent A.D."/>
        </authorList>
    </citation>
    <scope>NUCLEOTIDE SEQUENCE</scope>
</reference>
<dbReference type="FunFam" id="3.40.50.720:FF:000284">
    <property type="entry name" value="Lysine-ketoglutarate reductase/saccharopine dehydrogenase1"/>
    <property type="match status" value="1"/>
</dbReference>
<keyword evidence="1" id="KW-0560">Oxidoreductase</keyword>
<protein>
    <recommendedName>
        <fullName evidence="2">Alanine dehydrogenase/pyridine nucleotide transhydrogenase N-terminal domain-containing protein</fullName>
    </recommendedName>
</protein>
<dbReference type="Gene3D" id="3.40.50.720">
    <property type="entry name" value="NAD(P)-binding Rossmann-like Domain"/>
    <property type="match status" value="1"/>
</dbReference>
<evidence type="ECO:0000259" key="2">
    <source>
        <dbReference type="SMART" id="SM01003"/>
    </source>
</evidence>
<dbReference type="AlphaFoldDB" id="A0A2N9ERL7"/>
<dbReference type="GO" id="GO:0004753">
    <property type="term" value="F:saccharopine dehydrogenase activity"/>
    <property type="evidence" value="ECO:0007669"/>
    <property type="project" value="TreeGrafter"/>
</dbReference>
<dbReference type="SMART" id="SM01003">
    <property type="entry name" value="AlaDh_PNT_N"/>
    <property type="match status" value="1"/>
</dbReference>
<dbReference type="GO" id="GO:0019878">
    <property type="term" value="P:lysine biosynthetic process via aminoadipic acid"/>
    <property type="evidence" value="ECO:0007669"/>
    <property type="project" value="TreeGrafter"/>
</dbReference>
<sequence length="271" mass="29740">MLGNGIIGILSESCNKWERRVPLTPSHCARLLHSGSGVARIIVQPSTKRIHHDSQYEDVGCQISDDLSECGLILAKQPKLEIILPDRAYAFFSHTHKAQKENMPLLDKVILTERVSLYDYELIVGEHGKRLLAFGIYAGRAGFIDFLRGLGQRYLSLGYSTPFLSLGASYMYPSLAAAKAAVISVGEEIATQGLPSGICPLVFVFTGSGNVSLGAQEIFKLLPHAFVDPSRLPELFGVVGLHKLPVHLLKLYQVNPYCSQLTSLCLHPKLK</sequence>
<dbReference type="SUPFAM" id="SSF52283">
    <property type="entry name" value="Formate/glycerate dehydrogenase catalytic domain-like"/>
    <property type="match status" value="1"/>
</dbReference>
<evidence type="ECO:0000313" key="3">
    <source>
        <dbReference type="EMBL" id="SPC77468.1"/>
    </source>
</evidence>
<proteinExistence type="predicted"/>
<evidence type="ECO:0000256" key="1">
    <source>
        <dbReference type="ARBA" id="ARBA00023002"/>
    </source>
</evidence>
<dbReference type="InterPro" id="IPR051168">
    <property type="entry name" value="AASS"/>
</dbReference>